<evidence type="ECO:0000313" key="6">
    <source>
        <dbReference type="Proteomes" id="UP000179524"/>
    </source>
</evidence>
<dbReference type="PROSITE" id="PS50932">
    <property type="entry name" value="HTH_LACI_2"/>
    <property type="match status" value="1"/>
</dbReference>
<protein>
    <recommendedName>
        <fullName evidence="4">HTH lacI-type domain-containing protein</fullName>
    </recommendedName>
</protein>
<dbReference type="InterPro" id="IPR010982">
    <property type="entry name" value="Lambda_DNA-bd_dom_sf"/>
</dbReference>
<keyword evidence="1" id="KW-0805">Transcription regulation</keyword>
<sequence>MSITIKDIANAAGVSDSTVSKALRDSPLVQDKTKSNILKIAHEFGYQPNVVARSLVSKKTNTVGVVWPTIERATPSALITIITEELEKHSYSTLLAINKVTSSIETFSQFQVDAILIFNDQKNEINHRAVLRSNVPTLCYGIANQSPYPTVDVNRRLAIQMAVQHLISIGHTNIAYIGDLSKNDPMQEEKVIGFMQEMKKNGILRFENMVETNGLDQYDGYLAMKSVLKQEVLPTAIISGSYDLTKGIMKAISETKLRVPKDLSIIGYDIVPKRDLRDLEISIVGVPLPKIKDKVVETLLKITGNQVIDLAIKLEPELRITNSCASPRT</sequence>
<evidence type="ECO:0000256" key="1">
    <source>
        <dbReference type="ARBA" id="ARBA00023015"/>
    </source>
</evidence>
<dbReference type="GO" id="GO:0000976">
    <property type="term" value="F:transcription cis-regulatory region binding"/>
    <property type="evidence" value="ECO:0007669"/>
    <property type="project" value="TreeGrafter"/>
</dbReference>
<reference evidence="5 6" key="1">
    <citation type="submission" date="2016-10" db="EMBL/GenBank/DDBJ databases">
        <title>Draft genome sequences of four alkaliphilic bacteria belonging to the Anaerobacillus genus.</title>
        <authorList>
            <person name="Bassil N.M."/>
            <person name="Lloyd J.R."/>
        </authorList>
    </citation>
    <scope>NUCLEOTIDE SEQUENCE [LARGE SCALE GENOMIC DNA]</scope>
    <source>
        <strain evidence="5 6">DSM 18345</strain>
    </source>
</reference>
<feature type="domain" description="HTH lacI-type" evidence="4">
    <location>
        <begin position="3"/>
        <end position="57"/>
    </location>
</feature>
<dbReference type="Proteomes" id="UP000179524">
    <property type="component" value="Unassembled WGS sequence"/>
</dbReference>
<gene>
    <name evidence="5" type="ORF">BKP37_07945</name>
</gene>
<dbReference type="PANTHER" id="PTHR30146:SF149">
    <property type="entry name" value="HTH-TYPE TRANSCRIPTIONAL REGULATOR EBGR"/>
    <property type="match status" value="1"/>
</dbReference>
<dbReference type="Pfam" id="PF13377">
    <property type="entry name" value="Peripla_BP_3"/>
    <property type="match status" value="1"/>
</dbReference>
<dbReference type="PANTHER" id="PTHR30146">
    <property type="entry name" value="LACI-RELATED TRANSCRIPTIONAL REPRESSOR"/>
    <property type="match status" value="1"/>
</dbReference>
<dbReference type="GO" id="GO:0003700">
    <property type="term" value="F:DNA-binding transcription factor activity"/>
    <property type="evidence" value="ECO:0007669"/>
    <property type="project" value="TreeGrafter"/>
</dbReference>
<dbReference type="RefSeq" id="WP_071309073.1">
    <property type="nucleotide sequence ID" value="NZ_MLQR01000017.1"/>
</dbReference>
<dbReference type="EMBL" id="MLQR01000017">
    <property type="protein sequence ID" value="OIJ14684.1"/>
    <property type="molecule type" value="Genomic_DNA"/>
</dbReference>
<accession>A0A1S2LQS4</accession>
<evidence type="ECO:0000313" key="5">
    <source>
        <dbReference type="EMBL" id="OIJ14684.1"/>
    </source>
</evidence>
<dbReference type="PROSITE" id="PS00356">
    <property type="entry name" value="HTH_LACI_1"/>
    <property type="match status" value="1"/>
</dbReference>
<keyword evidence="3" id="KW-0804">Transcription</keyword>
<dbReference type="InterPro" id="IPR046335">
    <property type="entry name" value="LacI/GalR-like_sensor"/>
</dbReference>
<dbReference type="OrthoDB" id="2528004at2"/>
<proteinExistence type="predicted"/>
<dbReference type="Gene3D" id="3.40.50.2300">
    <property type="match status" value="2"/>
</dbReference>
<dbReference type="SUPFAM" id="SSF47413">
    <property type="entry name" value="lambda repressor-like DNA-binding domains"/>
    <property type="match status" value="1"/>
</dbReference>
<keyword evidence="2" id="KW-0238">DNA-binding</keyword>
<dbReference type="SUPFAM" id="SSF53822">
    <property type="entry name" value="Periplasmic binding protein-like I"/>
    <property type="match status" value="1"/>
</dbReference>
<evidence type="ECO:0000256" key="3">
    <source>
        <dbReference type="ARBA" id="ARBA00023163"/>
    </source>
</evidence>
<dbReference type="SMART" id="SM00354">
    <property type="entry name" value="HTH_LACI"/>
    <property type="match status" value="1"/>
</dbReference>
<dbReference type="InterPro" id="IPR028082">
    <property type="entry name" value="Peripla_BP_I"/>
</dbReference>
<dbReference type="InterPro" id="IPR000843">
    <property type="entry name" value="HTH_LacI"/>
</dbReference>
<organism evidence="5 6">
    <name type="scientific">Anaerobacillus alkalilacustris</name>
    <dbReference type="NCBI Taxonomy" id="393763"/>
    <lineage>
        <taxon>Bacteria</taxon>
        <taxon>Bacillati</taxon>
        <taxon>Bacillota</taxon>
        <taxon>Bacilli</taxon>
        <taxon>Bacillales</taxon>
        <taxon>Bacillaceae</taxon>
        <taxon>Anaerobacillus</taxon>
    </lineage>
</organism>
<name>A0A1S2LQS4_9BACI</name>
<dbReference type="CDD" id="cd01392">
    <property type="entry name" value="HTH_LacI"/>
    <property type="match status" value="1"/>
</dbReference>
<dbReference type="Pfam" id="PF00356">
    <property type="entry name" value="LacI"/>
    <property type="match status" value="1"/>
</dbReference>
<dbReference type="AlphaFoldDB" id="A0A1S2LQS4"/>
<comment type="caution">
    <text evidence="5">The sequence shown here is derived from an EMBL/GenBank/DDBJ whole genome shotgun (WGS) entry which is preliminary data.</text>
</comment>
<dbReference type="Gene3D" id="1.10.260.40">
    <property type="entry name" value="lambda repressor-like DNA-binding domains"/>
    <property type="match status" value="1"/>
</dbReference>
<keyword evidence="6" id="KW-1185">Reference proteome</keyword>
<evidence type="ECO:0000256" key="2">
    <source>
        <dbReference type="ARBA" id="ARBA00023125"/>
    </source>
</evidence>
<evidence type="ECO:0000259" key="4">
    <source>
        <dbReference type="PROSITE" id="PS50932"/>
    </source>
</evidence>